<dbReference type="OrthoDB" id="826619at2"/>
<evidence type="ECO:0000313" key="3">
    <source>
        <dbReference type="Proteomes" id="UP000244193"/>
    </source>
</evidence>
<evidence type="ECO:0000256" key="1">
    <source>
        <dbReference type="SAM" id="SignalP"/>
    </source>
</evidence>
<dbReference type="InterPro" id="IPR013783">
    <property type="entry name" value="Ig-like_fold"/>
</dbReference>
<keyword evidence="1" id="KW-0732">Signal</keyword>
<name>A0A2S0RDM2_9FLAO</name>
<sequence length="128" mass="13403">MKHTLILFVTAMFCTIGFSSFATLPATGGKVIWKAETVDTGEIPQGTPKTIEFEFKNSGETAVTITSAKASCGCTVADYPKEAIAPGKSAKITATYSAANKGQFTKTITVTTSESDSPKVLTLKGTVI</sequence>
<accession>A0A2S0RDM2</accession>
<dbReference type="EMBL" id="CP028811">
    <property type="protein sequence ID" value="AWA30037.1"/>
    <property type="molecule type" value="Genomic_DNA"/>
</dbReference>
<reference evidence="2 3" key="1">
    <citation type="submission" date="2018-04" db="EMBL/GenBank/DDBJ databases">
        <title>Genome sequencing of Flavobacterium sp. HYN0048.</title>
        <authorList>
            <person name="Yi H."/>
            <person name="Baek C."/>
        </authorList>
    </citation>
    <scope>NUCLEOTIDE SEQUENCE [LARGE SCALE GENOMIC DNA]</scope>
    <source>
        <strain evidence="2 3">HYN0048</strain>
    </source>
</reference>
<dbReference type="Gene3D" id="2.60.40.10">
    <property type="entry name" value="Immunoglobulins"/>
    <property type="match status" value="1"/>
</dbReference>
<proteinExistence type="predicted"/>
<feature type="chain" id="PRO_5015726338" evidence="1">
    <location>
        <begin position="23"/>
        <end position="128"/>
    </location>
</feature>
<dbReference type="InterPro" id="IPR011467">
    <property type="entry name" value="DUF1573"/>
</dbReference>
<keyword evidence="3" id="KW-1185">Reference proteome</keyword>
<evidence type="ECO:0000313" key="2">
    <source>
        <dbReference type="EMBL" id="AWA30037.1"/>
    </source>
</evidence>
<dbReference type="PANTHER" id="PTHR37833">
    <property type="entry name" value="LIPOPROTEIN-RELATED"/>
    <property type="match status" value="1"/>
</dbReference>
<dbReference type="Pfam" id="PF07610">
    <property type="entry name" value="DUF1573"/>
    <property type="match status" value="1"/>
</dbReference>
<gene>
    <name evidence="2" type="ORF">HYN48_08065</name>
</gene>
<dbReference type="RefSeq" id="WP_108370619.1">
    <property type="nucleotide sequence ID" value="NZ_CP028811.1"/>
</dbReference>
<dbReference type="PANTHER" id="PTHR37833:SF1">
    <property type="entry name" value="SIGNAL PEPTIDE PROTEIN"/>
    <property type="match status" value="1"/>
</dbReference>
<dbReference type="Proteomes" id="UP000244193">
    <property type="component" value="Chromosome"/>
</dbReference>
<dbReference type="KEGG" id="fmg:HYN48_08065"/>
<organism evidence="2 3">
    <name type="scientific">Flavobacterium magnum</name>
    <dbReference type="NCBI Taxonomy" id="2162713"/>
    <lineage>
        <taxon>Bacteria</taxon>
        <taxon>Pseudomonadati</taxon>
        <taxon>Bacteroidota</taxon>
        <taxon>Flavobacteriia</taxon>
        <taxon>Flavobacteriales</taxon>
        <taxon>Flavobacteriaceae</taxon>
        <taxon>Flavobacterium</taxon>
    </lineage>
</organism>
<protein>
    <submittedName>
        <fullName evidence="2">DUF1573 domain-containing protein</fullName>
    </submittedName>
</protein>
<dbReference type="AlphaFoldDB" id="A0A2S0RDM2"/>
<feature type="signal peptide" evidence="1">
    <location>
        <begin position="1"/>
        <end position="22"/>
    </location>
</feature>